<dbReference type="OrthoDB" id="5510574at2"/>
<dbReference type="KEGG" id="mic:Mic7113_4502"/>
<dbReference type="Gene3D" id="3.40.50.2300">
    <property type="match status" value="1"/>
</dbReference>
<dbReference type="InterPro" id="IPR011006">
    <property type="entry name" value="CheY-like_superfamily"/>
</dbReference>
<gene>
    <name evidence="3" type="ORF">Mic7113_4502</name>
</gene>
<keyword evidence="3" id="KW-0238">DNA-binding</keyword>
<dbReference type="SUPFAM" id="SSF52172">
    <property type="entry name" value="CheY-like"/>
    <property type="match status" value="1"/>
</dbReference>
<dbReference type="EMBL" id="CP003630">
    <property type="protein sequence ID" value="AFZ20190.1"/>
    <property type="molecule type" value="Genomic_DNA"/>
</dbReference>
<proteinExistence type="predicted"/>
<dbReference type="Pfam" id="PF00072">
    <property type="entry name" value="Response_reg"/>
    <property type="match status" value="1"/>
</dbReference>
<keyword evidence="1" id="KW-0597">Phosphoprotein</keyword>
<dbReference type="PANTHER" id="PTHR44520:SF2">
    <property type="entry name" value="RESPONSE REGULATOR RCP1"/>
    <property type="match status" value="1"/>
</dbReference>
<accession>K9WIF7</accession>
<evidence type="ECO:0000256" key="1">
    <source>
        <dbReference type="PROSITE-ProRule" id="PRU00169"/>
    </source>
</evidence>
<dbReference type="RefSeq" id="WP_015184326.1">
    <property type="nucleotide sequence ID" value="NC_019738.1"/>
</dbReference>
<evidence type="ECO:0000259" key="2">
    <source>
        <dbReference type="PROSITE" id="PS50110"/>
    </source>
</evidence>
<evidence type="ECO:0000313" key="4">
    <source>
        <dbReference type="Proteomes" id="UP000010471"/>
    </source>
</evidence>
<organism evidence="3 4">
    <name type="scientific">Allocoleopsis franciscana PCC 7113</name>
    <dbReference type="NCBI Taxonomy" id="1173027"/>
    <lineage>
        <taxon>Bacteria</taxon>
        <taxon>Bacillati</taxon>
        <taxon>Cyanobacteriota</taxon>
        <taxon>Cyanophyceae</taxon>
        <taxon>Coleofasciculales</taxon>
        <taxon>Coleofasciculaceae</taxon>
        <taxon>Allocoleopsis</taxon>
        <taxon>Allocoleopsis franciscana</taxon>
    </lineage>
</organism>
<keyword evidence="4" id="KW-1185">Reference proteome</keyword>
<dbReference type="eggNOG" id="COG0784">
    <property type="taxonomic scope" value="Bacteria"/>
</dbReference>
<dbReference type="STRING" id="1173027.Mic7113_4502"/>
<evidence type="ECO:0000313" key="3">
    <source>
        <dbReference type="EMBL" id="AFZ20190.1"/>
    </source>
</evidence>
<name>K9WIF7_9CYAN</name>
<dbReference type="AlphaFoldDB" id="K9WIF7"/>
<dbReference type="SMART" id="SM00448">
    <property type="entry name" value="REC"/>
    <property type="match status" value="1"/>
</dbReference>
<dbReference type="InterPro" id="IPR052893">
    <property type="entry name" value="TCS_response_regulator"/>
</dbReference>
<dbReference type="CDD" id="cd17557">
    <property type="entry name" value="REC_Rcp-like"/>
    <property type="match status" value="1"/>
</dbReference>
<dbReference type="GO" id="GO:0003677">
    <property type="term" value="F:DNA binding"/>
    <property type="evidence" value="ECO:0007669"/>
    <property type="project" value="UniProtKB-KW"/>
</dbReference>
<dbReference type="InterPro" id="IPR001789">
    <property type="entry name" value="Sig_transdc_resp-reg_receiver"/>
</dbReference>
<feature type="domain" description="Response regulatory" evidence="2">
    <location>
        <begin position="9"/>
        <end position="134"/>
    </location>
</feature>
<reference evidence="3 4" key="1">
    <citation type="submission" date="2012-06" db="EMBL/GenBank/DDBJ databases">
        <title>Finished chromosome of genome of Microcoleus sp. PCC 7113.</title>
        <authorList>
            <consortium name="US DOE Joint Genome Institute"/>
            <person name="Gugger M."/>
            <person name="Coursin T."/>
            <person name="Rippka R."/>
            <person name="Tandeau De Marsac N."/>
            <person name="Huntemann M."/>
            <person name="Wei C.-L."/>
            <person name="Han J."/>
            <person name="Detter J.C."/>
            <person name="Han C."/>
            <person name="Tapia R."/>
            <person name="Chen A."/>
            <person name="Kyrpides N."/>
            <person name="Mavromatis K."/>
            <person name="Markowitz V."/>
            <person name="Szeto E."/>
            <person name="Ivanova N."/>
            <person name="Pagani I."/>
            <person name="Pati A."/>
            <person name="Goodwin L."/>
            <person name="Nordberg H.P."/>
            <person name="Cantor M.N."/>
            <person name="Hua S.X."/>
            <person name="Woyke T."/>
            <person name="Kerfeld C.A."/>
        </authorList>
    </citation>
    <scope>NUCLEOTIDE SEQUENCE [LARGE SCALE GENOMIC DNA]</scope>
    <source>
        <strain evidence="3 4">PCC 7113</strain>
    </source>
</reference>
<dbReference type="GO" id="GO:0000160">
    <property type="term" value="P:phosphorelay signal transduction system"/>
    <property type="evidence" value="ECO:0007669"/>
    <property type="project" value="InterPro"/>
</dbReference>
<dbReference type="HOGENOM" id="CLU_000445_69_17_3"/>
<protein>
    <submittedName>
        <fullName evidence="3">Response regulator with CheY-like receiver domain and winged-helix DNA-binding domain</fullName>
    </submittedName>
</protein>
<sequence>MEESPAQRLILVVEDNPEHTHLIKDALTENSGRHQIIAIADGMEAMDFLHRRGNYKEATRPDLILLDLNISGKDGRELLAEIKADPQLKRIPIVILTISDHEEDIFQSYALQGNCYVIKSSDLEQLFQLVKRIEEFWLGIVTLPIE</sequence>
<dbReference type="Proteomes" id="UP000010471">
    <property type="component" value="Chromosome"/>
</dbReference>
<dbReference type="PANTHER" id="PTHR44520">
    <property type="entry name" value="RESPONSE REGULATOR RCP1-RELATED"/>
    <property type="match status" value="1"/>
</dbReference>
<dbReference type="PROSITE" id="PS50110">
    <property type="entry name" value="RESPONSE_REGULATORY"/>
    <property type="match status" value="1"/>
</dbReference>
<feature type="modified residue" description="4-aspartylphosphate" evidence="1">
    <location>
        <position position="67"/>
    </location>
</feature>